<comment type="caution">
    <text evidence="3">The sequence shown here is derived from an EMBL/GenBank/DDBJ whole genome shotgun (WGS) entry which is preliminary data.</text>
</comment>
<feature type="domain" description="Protein ENHANCED DISEASE RESISTANCE 2 C-terminal" evidence="2">
    <location>
        <begin position="201"/>
        <end position="430"/>
    </location>
</feature>
<sequence>MTGPGGRHPGKIARIRPLSEVWARGSSRVLCPSPSGRAASRGSPGALVGVGGRPGAGDEQHRQRGPKGGRQPAPDDGERQLASHVTVVREGGRLRGPGADRPEEQEKCEAAGTYVVSAYAVPLARRLSGSLDRAESAGSTAGPWRAPLAGGAREGDWLGRTLQEWQSEDLPRPCQGAHWKKGTGCGLPVRNGAGRPGASSGHMYECISVDVIRSDTGLTDLMGGLIAGLPPPAKSCSWEKGCGLPRVLCVNVMLPLHNPKNPWAKDEGGMSVVALFEISPETCESARSADPGPHVRLWRHFCDGPGGRPGGPKDDPSRSLAARRNRAKKQDRDSGLLKVTAMCLNMDELGIPQYFHQFNGASVVVTDSGYVVKDPEGEWIELGFDVRKFPFLFRDALYNFQGLMPKSQAHIGFTIASEEHELPERLLCDLLVSGVSITENSVRIAARAPG</sequence>
<protein>
    <recommendedName>
        <fullName evidence="2">Protein ENHANCED DISEASE RESISTANCE 2 C-terminal domain-containing protein</fullName>
    </recommendedName>
</protein>
<dbReference type="Pfam" id="PF07059">
    <property type="entry name" value="EDR2_C"/>
    <property type="match status" value="1"/>
</dbReference>
<dbReference type="InterPro" id="IPR009769">
    <property type="entry name" value="EDR2_C"/>
</dbReference>
<gene>
    <name evidence="3" type="ORF">PCOR1329_LOCUS11630</name>
</gene>
<feature type="region of interest" description="Disordered" evidence="1">
    <location>
        <begin position="28"/>
        <end position="80"/>
    </location>
</feature>
<evidence type="ECO:0000256" key="1">
    <source>
        <dbReference type="SAM" id="MobiDB-lite"/>
    </source>
</evidence>
<evidence type="ECO:0000313" key="4">
    <source>
        <dbReference type="Proteomes" id="UP001189429"/>
    </source>
</evidence>
<dbReference type="EMBL" id="CAUYUJ010003348">
    <property type="protein sequence ID" value="CAK0804965.1"/>
    <property type="molecule type" value="Genomic_DNA"/>
</dbReference>
<organism evidence="3 4">
    <name type="scientific">Prorocentrum cordatum</name>
    <dbReference type="NCBI Taxonomy" id="2364126"/>
    <lineage>
        <taxon>Eukaryota</taxon>
        <taxon>Sar</taxon>
        <taxon>Alveolata</taxon>
        <taxon>Dinophyceae</taxon>
        <taxon>Prorocentrales</taxon>
        <taxon>Prorocentraceae</taxon>
        <taxon>Prorocentrum</taxon>
    </lineage>
</organism>
<accession>A0ABN9QGU8</accession>
<dbReference type="Proteomes" id="UP001189429">
    <property type="component" value="Unassembled WGS sequence"/>
</dbReference>
<feature type="region of interest" description="Disordered" evidence="1">
    <location>
        <begin position="304"/>
        <end position="333"/>
    </location>
</feature>
<reference evidence="3" key="1">
    <citation type="submission" date="2023-10" db="EMBL/GenBank/DDBJ databases">
        <authorList>
            <person name="Chen Y."/>
            <person name="Shah S."/>
            <person name="Dougan E. K."/>
            <person name="Thang M."/>
            <person name="Chan C."/>
        </authorList>
    </citation>
    <scope>NUCLEOTIDE SEQUENCE [LARGE SCALE GENOMIC DNA]</scope>
</reference>
<dbReference type="PANTHER" id="PTHR31558">
    <property type="entry name" value="CW14 PROTEIN"/>
    <property type="match status" value="1"/>
</dbReference>
<keyword evidence="4" id="KW-1185">Reference proteome</keyword>
<evidence type="ECO:0000259" key="2">
    <source>
        <dbReference type="Pfam" id="PF07059"/>
    </source>
</evidence>
<proteinExistence type="predicted"/>
<name>A0ABN9QGU8_9DINO</name>
<evidence type="ECO:0000313" key="3">
    <source>
        <dbReference type="EMBL" id="CAK0804965.1"/>
    </source>
</evidence>